<sequence>MRWFFITFIFIAQPVFAATNAAEPSLLGSSLKMVAALGVVIGLLLLIYAASRKGFGILPHKRNGLIEVLETRPLGGRKFLCVVKVRGQEMLLGLSNDRIECLSKLTADAKFAETLQQVEEDQS</sequence>
<name>A0A1H3VGV8_9BACT</name>
<reference evidence="8 9" key="1">
    <citation type="submission" date="2016-10" db="EMBL/GenBank/DDBJ databases">
        <authorList>
            <person name="de Groot N.N."/>
        </authorList>
    </citation>
    <scope>NUCLEOTIDE SEQUENCE [LARGE SCALE GENOMIC DNA]</scope>
    <source>
        <strain evidence="8 9">DSM 7343</strain>
    </source>
</reference>
<dbReference type="STRING" id="37625.SAMN05660420_00044"/>
<evidence type="ECO:0000256" key="7">
    <source>
        <dbReference type="SAM" id="SignalP"/>
    </source>
</evidence>
<dbReference type="Pfam" id="PF04347">
    <property type="entry name" value="FliO"/>
    <property type="match status" value="1"/>
</dbReference>
<keyword evidence="8" id="KW-0969">Cilium</keyword>
<gene>
    <name evidence="8" type="ORF">SAMN05660420_00044</name>
</gene>
<feature type="chain" id="PRO_5011633375" evidence="7">
    <location>
        <begin position="18"/>
        <end position="123"/>
    </location>
</feature>
<dbReference type="RefSeq" id="WP_092343926.1">
    <property type="nucleotide sequence ID" value="NZ_FNQN01000001.1"/>
</dbReference>
<feature type="signal peptide" evidence="7">
    <location>
        <begin position="1"/>
        <end position="17"/>
    </location>
</feature>
<keyword evidence="3 6" id="KW-0812">Transmembrane</keyword>
<dbReference type="Proteomes" id="UP000199409">
    <property type="component" value="Unassembled WGS sequence"/>
</dbReference>
<evidence type="ECO:0000256" key="5">
    <source>
        <dbReference type="ARBA" id="ARBA00023136"/>
    </source>
</evidence>
<dbReference type="GO" id="GO:0044781">
    <property type="term" value="P:bacterial-type flagellum organization"/>
    <property type="evidence" value="ECO:0007669"/>
    <property type="project" value="InterPro"/>
</dbReference>
<keyword evidence="2" id="KW-1003">Cell membrane</keyword>
<keyword evidence="7" id="KW-0732">Signal</keyword>
<dbReference type="AlphaFoldDB" id="A0A1H3VGV8"/>
<evidence type="ECO:0000256" key="2">
    <source>
        <dbReference type="ARBA" id="ARBA00022475"/>
    </source>
</evidence>
<dbReference type="EMBL" id="FNQN01000001">
    <property type="protein sequence ID" value="SDZ73999.1"/>
    <property type="molecule type" value="Genomic_DNA"/>
</dbReference>
<proteinExistence type="predicted"/>
<keyword evidence="5 6" id="KW-0472">Membrane</keyword>
<evidence type="ECO:0000313" key="9">
    <source>
        <dbReference type="Proteomes" id="UP000199409"/>
    </source>
</evidence>
<keyword evidence="8" id="KW-0966">Cell projection</keyword>
<keyword evidence="8" id="KW-0282">Flagellum</keyword>
<feature type="transmembrane region" description="Helical" evidence="6">
    <location>
        <begin position="33"/>
        <end position="51"/>
    </location>
</feature>
<evidence type="ECO:0000256" key="4">
    <source>
        <dbReference type="ARBA" id="ARBA00022989"/>
    </source>
</evidence>
<evidence type="ECO:0000256" key="6">
    <source>
        <dbReference type="SAM" id="Phobius"/>
    </source>
</evidence>
<organism evidence="8 9">
    <name type="scientific">Desulfuromusa kysingii</name>
    <dbReference type="NCBI Taxonomy" id="37625"/>
    <lineage>
        <taxon>Bacteria</taxon>
        <taxon>Pseudomonadati</taxon>
        <taxon>Thermodesulfobacteriota</taxon>
        <taxon>Desulfuromonadia</taxon>
        <taxon>Desulfuromonadales</taxon>
        <taxon>Geopsychrobacteraceae</taxon>
        <taxon>Desulfuromusa</taxon>
    </lineage>
</organism>
<evidence type="ECO:0000256" key="3">
    <source>
        <dbReference type="ARBA" id="ARBA00022692"/>
    </source>
</evidence>
<dbReference type="OrthoDB" id="5432707at2"/>
<keyword evidence="9" id="KW-1185">Reference proteome</keyword>
<evidence type="ECO:0000313" key="8">
    <source>
        <dbReference type="EMBL" id="SDZ73999.1"/>
    </source>
</evidence>
<comment type="subcellular location">
    <subcellularLocation>
        <location evidence="1">Cell membrane</location>
    </subcellularLocation>
</comment>
<dbReference type="InterPro" id="IPR022781">
    <property type="entry name" value="Flagellar_biosynth_FliO"/>
</dbReference>
<accession>A0A1H3VGV8</accession>
<protein>
    <submittedName>
        <fullName evidence="8">Flagellar protein FliO/FliZ</fullName>
    </submittedName>
</protein>
<evidence type="ECO:0000256" key="1">
    <source>
        <dbReference type="ARBA" id="ARBA00004236"/>
    </source>
</evidence>
<keyword evidence="4 6" id="KW-1133">Transmembrane helix</keyword>
<dbReference type="GO" id="GO:0016020">
    <property type="term" value="C:membrane"/>
    <property type="evidence" value="ECO:0007669"/>
    <property type="project" value="InterPro"/>
</dbReference>